<dbReference type="InterPro" id="IPR029058">
    <property type="entry name" value="AB_hydrolase_fold"/>
</dbReference>
<dbReference type="PROSITE" id="PS00560">
    <property type="entry name" value="CARBOXYPEPT_SER_HIS"/>
    <property type="match status" value="1"/>
</dbReference>
<protein>
    <recommendedName>
        <fullName evidence="6">Carboxypeptidase</fullName>
        <ecNumber evidence="6">3.4.16.-</ecNumber>
    </recommendedName>
</protein>
<evidence type="ECO:0000256" key="6">
    <source>
        <dbReference type="RuleBase" id="RU361156"/>
    </source>
</evidence>
<dbReference type="InterPro" id="IPR018202">
    <property type="entry name" value="Ser_caboxypep_ser_AS"/>
</dbReference>
<keyword evidence="6" id="KW-0732">Signal</keyword>
<dbReference type="PANTHER" id="PTHR11802">
    <property type="entry name" value="SERINE PROTEASE FAMILY S10 SERINE CARBOXYPEPTIDASE"/>
    <property type="match status" value="1"/>
</dbReference>
<feature type="signal peptide" evidence="6">
    <location>
        <begin position="1"/>
        <end position="21"/>
    </location>
</feature>
<comment type="caution">
    <text evidence="8">The sequence shown here is derived from an EMBL/GenBank/DDBJ whole genome shotgun (WGS) entry which is preliminary data.</text>
</comment>
<dbReference type="GO" id="GO:0006508">
    <property type="term" value="P:proteolysis"/>
    <property type="evidence" value="ECO:0007669"/>
    <property type="project" value="UniProtKB-KW"/>
</dbReference>
<keyword evidence="2 6" id="KW-0121">Carboxypeptidase</keyword>
<dbReference type="PRINTS" id="PR00724">
    <property type="entry name" value="CRBOXYPTASEC"/>
</dbReference>
<gene>
    <name evidence="8" type="ORF">Clacol_010143</name>
</gene>
<keyword evidence="9" id="KW-1185">Reference proteome</keyword>
<feature type="chain" id="PRO_5043102709" description="Carboxypeptidase" evidence="6">
    <location>
        <begin position="22"/>
        <end position="499"/>
    </location>
</feature>
<evidence type="ECO:0000256" key="2">
    <source>
        <dbReference type="ARBA" id="ARBA00022645"/>
    </source>
</evidence>
<reference evidence="8" key="1">
    <citation type="submission" date="2021-10" db="EMBL/GenBank/DDBJ databases">
        <title>De novo Genome Assembly of Clathrus columnatus (Basidiomycota, Fungi) Using Illumina and Nanopore Sequence Data.</title>
        <authorList>
            <person name="Ogiso-Tanaka E."/>
            <person name="Itagaki H."/>
            <person name="Hosoya T."/>
            <person name="Hosaka K."/>
        </authorList>
    </citation>
    <scope>NUCLEOTIDE SEQUENCE</scope>
    <source>
        <strain evidence="8">MO-923</strain>
    </source>
</reference>
<evidence type="ECO:0000256" key="4">
    <source>
        <dbReference type="ARBA" id="ARBA00022801"/>
    </source>
</evidence>
<dbReference type="PANTHER" id="PTHR11802:SF116">
    <property type="entry name" value="CARBOXYPEPTIDASE"/>
    <property type="match status" value="1"/>
</dbReference>
<evidence type="ECO:0000313" key="8">
    <source>
        <dbReference type="EMBL" id="GJJ15865.1"/>
    </source>
</evidence>
<evidence type="ECO:0000256" key="7">
    <source>
        <dbReference type="SAM" id="MobiDB-lite"/>
    </source>
</evidence>
<dbReference type="Gene3D" id="3.40.50.1820">
    <property type="entry name" value="alpha/beta hydrolase"/>
    <property type="match status" value="1"/>
</dbReference>
<dbReference type="InterPro" id="IPR001563">
    <property type="entry name" value="Peptidase_S10"/>
</dbReference>
<evidence type="ECO:0000313" key="9">
    <source>
        <dbReference type="Proteomes" id="UP001050691"/>
    </source>
</evidence>
<dbReference type="EMBL" id="BPWL01000011">
    <property type="protein sequence ID" value="GJJ15865.1"/>
    <property type="molecule type" value="Genomic_DNA"/>
</dbReference>
<proteinExistence type="inferred from homology"/>
<feature type="region of interest" description="Disordered" evidence="7">
    <location>
        <begin position="38"/>
        <end position="58"/>
    </location>
</feature>
<dbReference type="InterPro" id="IPR033124">
    <property type="entry name" value="Ser_caboxypep_his_AS"/>
</dbReference>
<dbReference type="Proteomes" id="UP001050691">
    <property type="component" value="Unassembled WGS sequence"/>
</dbReference>
<keyword evidence="4 6" id="KW-0378">Hydrolase</keyword>
<dbReference type="PROSITE" id="PS00131">
    <property type="entry name" value="CARBOXYPEPT_SER_SER"/>
    <property type="match status" value="1"/>
</dbReference>
<name>A0AAV5AVH6_9AGAM</name>
<dbReference type="EC" id="3.4.16.-" evidence="6"/>
<evidence type="ECO:0000256" key="3">
    <source>
        <dbReference type="ARBA" id="ARBA00022670"/>
    </source>
</evidence>
<keyword evidence="5" id="KW-0325">Glycoprotein</keyword>
<accession>A0AAV5AVH6</accession>
<organism evidence="8 9">
    <name type="scientific">Clathrus columnatus</name>
    <dbReference type="NCBI Taxonomy" id="1419009"/>
    <lineage>
        <taxon>Eukaryota</taxon>
        <taxon>Fungi</taxon>
        <taxon>Dikarya</taxon>
        <taxon>Basidiomycota</taxon>
        <taxon>Agaricomycotina</taxon>
        <taxon>Agaricomycetes</taxon>
        <taxon>Phallomycetidae</taxon>
        <taxon>Phallales</taxon>
        <taxon>Clathraceae</taxon>
        <taxon>Clathrus</taxon>
    </lineage>
</organism>
<sequence>MWKLFNAVLLAACCSNLYIHARQMSPSHLKARQQAVMDARRSASSRVTDRKTNSTGPQNITFTNPKASEFYVDGASIPEVTFDVGPSWAGLLPISSSPNETRKLPNIQHLSATLGLTAVPAGLLEENGPFSWSPGTAAPVVNEYSWTNLSSVLWIEQPTGVGFSQGEPNIKGEDDLAAQLVGFLQQFLEIFSELKGKNFYITGESYAGMYVPYIANYIYENPGTVDLNLKGIWIGDPTTSWNVVHTQIPALHFVKKYKNVFAFNSTYMDHLEKKSARCHYTDYFEKHVSYPPKGLLPLPGRSTESDPDCDIWDDIFEAALIINPAFNVYRIFDVLPVLWDVLGFPGSFPNIQSSPLYFDRMDVKEAIHAPVDVNWTECANINVFPQGDNSLPSSLSVLPNVIEKSERSVIVHGLADFVLIAEGTRIAIQNMTWNGKQGFQNPIQSESFLLDGVGSFGNMHSERGLAYVEVSLSGHMVPEYQPQAAFQLMQYLMGFRDSP</sequence>
<keyword evidence="3 6" id="KW-0645">Protease</keyword>
<dbReference type="SUPFAM" id="SSF53474">
    <property type="entry name" value="alpha/beta-Hydrolases"/>
    <property type="match status" value="1"/>
</dbReference>
<evidence type="ECO:0000256" key="1">
    <source>
        <dbReference type="ARBA" id="ARBA00009431"/>
    </source>
</evidence>
<dbReference type="GO" id="GO:0004185">
    <property type="term" value="F:serine-type carboxypeptidase activity"/>
    <property type="evidence" value="ECO:0007669"/>
    <property type="project" value="UniProtKB-UniRule"/>
</dbReference>
<dbReference type="Pfam" id="PF00450">
    <property type="entry name" value="Peptidase_S10"/>
    <property type="match status" value="1"/>
</dbReference>
<dbReference type="AlphaFoldDB" id="A0AAV5AVH6"/>
<evidence type="ECO:0000256" key="5">
    <source>
        <dbReference type="ARBA" id="ARBA00023180"/>
    </source>
</evidence>
<comment type="similarity">
    <text evidence="1 6">Belongs to the peptidase S10 family.</text>
</comment>